<dbReference type="EMBL" id="VSSQ01003312">
    <property type="protein sequence ID" value="MPM20100.1"/>
    <property type="molecule type" value="Genomic_DNA"/>
</dbReference>
<gene>
    <name evidence="2" type="ORF">SDC9_66529</name>
</gene>
<evidence type="ECO:0000256" key="1">
    <source>
        <dbReference type="SAM" id="Phobius"/>
    </source>
</evidence>
<organism evidence="2">
    <name type="scientific">bioreactor metagenome</name>
    <dbReference type="NCBI Taxonomy" id="1076179"/>
    <lineage>
        <taxon>unclassified sequences</taxon>
        <taxon>metagenomes</taxon>
        <taxon>ecological metagenomes</taxon>
    </lineage>
</organism>
<keyword evidence="1" id="KW-1133">Transmembrane helix</keyword>
<accession>A0A644XV60</accession>
<keyword evidence="1" id="KW-0812">Transmembrane</keyword>
<proteinExistence type="predicted"/>
<reference evidence="2" key="1">
    <citation type="submission" date="2019-08" db="EMBL/GenBank/DDBJ databases">
        <authorList>
            <person name="Kucharzyk K."/>
            <person name="Murdoch R.W."/>
            <person name="Higgins S."/>
            <person name="Loffler F."/>
        </authorList>
    </citation>
    <scope>NUCLEOTIDE SEQUENCE</scope>
</reference>
<evidence type="ECO:0000313" key="2">
    <source>
        <dbReference type="EMBL" id="MPM20100.1"/>
    </source>
</evidence>
<feature type="transmembrane region" description="Helical" evidence="1">
    <location>
        <begin position="6"/>
        <end position="32"/>
    </location>
</feature>
<keyword evidence="1" id="KW-0472">Membrane</keyword>
<comment type="caution">
    <text evidence="2">The sequence shown here is derived from an EMBL/GenBank/DDBJ whole genome shotgun (WGS) entry which is preliminary data.</text>
</comment>
<name>A0A644XV60_9ZZZZ</name>
<sequence>MHIAAVAIATYFLFINFFILLNNHLLIITIIIKPIIYSQDTKKQHFLFLLNIIVSIVINLLKLIAKYTKIPACTVILFLI</sequence>
<feature type="transmembrane region" description="Helical" evidence="1">
    <location>
        <begin position="44"/>
        <end position="65"/>
    </location>
</feature>
<dbReference type="AlphaFoldDB" id="A0A644XV60"/>
<protein>
    <submittedName>
        <fullName evidence="2">Uncharacterized protein</fullName>
    </submittedName>
</protein>